<keyword evidence="2" id="KW-0472">Membrane</keyword>
<keyword evidence="4" id="KW-1185">Reference proteome</keyword>
<sequence>MASPTGGVKPMSLEGRLYRERERLSGMTSEERAWRAKFLKDQILSPNEPRHVPEMYTELYNPIRRAYRKPLDAFGKLLEPVMGVTAAQYTRYFAGKFLMTVAVLYAGTYYLKYNANDWTRKGGWRVVANRPAVFPGNPGFPAAPERTHPSDYASRGFKNAPI</sequence>
<evidence type="ECO:0008006" key="5">
    <source>
        <dbReference type="Google" id="ProtNLM"/>
    </source>
</evidence>
<gene>
    <name evidence="3" type="ORF">NEZAVI_LOCUS3522</name>
</gene>
<dbReference type="Pfam" id="PF09782">
    <property type="entry name" value="NDUF_B6"/>
    <property type="match status" value="1"/>
</dbReference>
<dbReference type="InterPro" id="IPR019174">
    <property type="entry name" value="NADH_DH_b-subcmplx_su6"/>
</dbReference>
<name>A0A9P0E5N8_NEZVI</name>
<keyword evidence="2" id="KW-0812">Transmembrane</keyword>
<feature type="region of interest" description="Disordered" evidence="1">
    <location>
        <begin position="138"/>
        <end position="162"/>
    </location>
</feature>
<evidence type="ECO:0000256" key="1">
    <source>
        <dbReference type="SAM" id="MobiDB-lite"/>
    </source>
</evidence>
<keyword evidence="2" id="KW-1133">Transmembrane helix</keyword>
<feature type="transmembrane region" description="Helical" evidence="2">
    <location>
        <begin position="92"/>
        <end position="111"/>
    </location>
</feature>
<evidence type="ECO:0000256" key="2">
    <source>
        <dbReference type="SAM" id="Phobius"/>
    </source>
</evidence>
<dbReference type="PANTHER" id="PTHR21106:SF2">
    <property type="entry name" value="NADH DEHYDROGENASE [UBIQUINONE] 1 BETA SUBCOMPLEX SUBUNIT 6"/>
    <property type="match status" value="1"/>
</dbReference>
<evidence type="ECO:0000313" key="3">
    <source>
        <dbReference type="EMBL" id="CAH1392752.1"/>
    </source>
</evidence>
<dbReference type="GO" id="GO:0006120">
    <property type="term" value="P:mitochondrial electron transport, NADH to ubiquinone"/>
    <property type="evidence" value="ECO:0007669"/>
    <property type="project" value="InterPro"/>
</dbReference>
<dbReference type="EMBL" id="OV725078">
    <property type="protein sequence ID" value="CAH1392752.1"/>
    <property type="molecule type" value="Genomic_DNA"/>
</dbReference>
<dbReference type="Proteomes" id="UP001152798">
    <property type="component" value="Chromosome 2"/>
</dbReference>
<dbReference type="OrthoDB" id="5824032at2759"/>
<dbReference type="PANTHER" id="PTHR21106">
    <property type="entry name" value="NADH DEHYDROGENASE [UBIQUINONE] 1 BETA SUBCOMPLEX SUBUNIT 6"/>
    <property type="match status" value="1"/>
</dbReference>
<accession>A0A9P0E5N8</accession>
<reference evidence="3" key="1">
    <citation type="submission" date="2022-01" db="EMBL/GenBank/DDBJ databases">
        <authorList>
            <person name="King R."/>
        </authorList>
    </citation>
    <scope>NUCLEOTIDE SEQUENCE</scope>
</reference>
<dbReference type="GO" id="GO:0005739">
    <property type="term" value="C:mitochondrion"/>
    <property type="evidence" value="ECO:0007669"/>
    <property type="project" value="GOC"/>
</dbReference>
<dbReference type="AlphaFoldDB" id="A0A9P0E5N8"/>
<organism evidence="3 4">
    <name type="scientific">Nezara viridula</name>
    <name type="common">Southern green stink bug</name>
    <name type="synonym">Cimex viridulus</name>
    <dbReference type="NCBI Taxonomy" id="85310"/>
    <lineage>
        <taxon>Eukaryota</taxon>
        <taxon>Metazoa</taxon>
        <taxon>Ecdysozoa</taxon>
        <taxon>Arthropoda</taxon>
        <taxon>Hexapoda</taxon>
        <taxon>Insecta</taxon>
        <taxon>Pterygota</taxon>
        <taxon>Neoptera</taxon>
        <taxon>Paraneoptera</taxon>
        <taxon>Hemiptera</taxon>
        <taxon>Heteroptera</taxon>
        <taxon>Panheteroptera</taxon>
        <taxon>Pentatomomorpha</taxon>
        <taxon>Pentatomoidea</taxon>
        <taxon>Pentatomidae</taxon>
        <taxon>Pentatominae</taxon>
        <taxon>Nezara</taxon>
    </lineage>
</organism>
<proteinExistence type="predicted"/>
<evidence type="ECO:0000313" key="4">
    <source>
        <dbReference type="Proteomes" id="UP001152798"/>
    </source>
</evidence>
<protein>
    <recommendedName>
        <fullName evidence="5">NADH dehydrogenase [ubiquinone] 1 beta subcomplex subunit 6</fullName>
    </recommendedName>
</protein>